<gene>
    <name evidence="2" type="ORF">COS33_01160</name>
</gene>
<dbReference type="Proteomes" id="UP000230595">
    <property type="component" value="Unassembled WGS sequence"/>
</dbReference>
<accession>A0A2M7CQ82</accession>
<evidence type="ECO:0008006" key="4">
    <source>
        <dbReference type="Google" id="ProtNLM"/>
    </source>
</evidence>
<evidence type="ECO:0000313" key="2">
    <source>
        <dbReference type="EMBL" id="PIV31828.1"/>
    </source>
</evidence>
<reference evidence="3" key="1">
    <citation type="submission" date="2017-09" db="EMBL/GenBank/DDBJ databases">
        <title>Depth-based differentiation of microbial function through sediment-hosted aquifers and enrichment of novel symbionts in the deep terrestrial subsurface.</title>
        <authorList>
            <person name="Probst A.J."/>
            <person name="Ladd B."/>
            <person name="Jarett J.K."/>
            <person name="Geller-Mcgrath D.E."/>
            <person name="Sieber C.M.K."/>
            <person name="Emerson J.B."/>
            <person name="Anantharaman K."/>
            <person name="Thomas B.C."/>
            <person name="Malmstrom R."/>
            <person name="Stieglmeier M."/>
            <person name="Klingl A."/>
            <person name="Woyke T."/>
            <person name="Ryan C.M."/>
            <person name="Banfield J.F."/>
        </authorList>
    </citation>
    <scope>NUCLEOTIDE SEQUENCE [LARGE SCALE GENOMIC DNA]</scope>
</reference>
<feature type="transmembrane region" description="Helical" evidence="1">
    <location>
        <begin position="6"/>
        <end position="27"/>
    </location>
</feature>
<evidence type="ECO:0000313" key="3">
    <source>
        <dbReference type="Proteomes" id="UP000230595"/>
    </source>
</evidence>
<sequence length="409" mass="45156">MTKKKIFIIIGVALGIIAIGIGAYFAYKKSKEILTPGVGVEQAGEFGIASGTGEKKKLQIVSDQPVFDYWATGGPLVFIQDQTSKTVSVVAKPATTTTSTIASTATSSLASLEKQVFYFNQSGQIFRAKEGEDEMVSDRTFENLQKIEADKDGLNVIVKYGSLTSSQLELFSLVSKMWQPLEKVSAATFSPDGAKIAYLEIGAKLTSNLMVRDLVGKKKQTTKIFSLTQKDFDLKWFDNDKIILAQKPSYLYGSEFFSVDIKNKIINSFISGNGLMLNWAKDNGEFGLKFESNIKGANGELSLIDKSGVRRADMGFSTLPDKCSIGLAKIYCAIPQSYTSFQEPKLPDEYLKRAAYSTDAIYEIDINQNTFSGIYTEAEPALDAEHFTPFDNQLLFVNRYDNKVYSLAL</sequence>
<keyword evidence="1" id="KW-0812">Transmembrane</keyword>
<keyword evidence="1" id="KW-1133">Transmembrane helix</keyword>
<protein>
    <recommendedName>
        <fullName evidence="4">Dipeptidylpeptidase IV N-terminal domain-containing protein</fullName>
    </recommendedName>
</protein>
<evidence type="ECO:0000256" key="1">
    <source>
        <dbReference type="SAM" id="Phobius"/>
    </source>
</evidence>
<organism evidence="2 3">
    <name type="scientific">Candidatus Wolfebacteria bacterium CG02_land_8_20_14_3_00_37_12</name>
    <dbReference type="NCBI Taxonomy" id="1975066"/>
    <lineage>
        <taxon>Bacteria</taxon>
        <taxon>Candidatus Wolfeibacteriota</taxon>
    </lineage>
</organism>
<name>A0A2M7CQ82_9BACT</name>
<dbReference type="SUPFAM" id="SSF69304">
    <property type="entry name" value="Tricorn protease N-terminal domain"/>
    <property type="match status" value="1"/>
</dbReference>
<comment type="caution">
    <text evidence="2">The sequence shown here is derived from an EMBL/GenBank/DDBJ whole genome shotgun (WGS) entry which is preliminary data.</text>
</comment>
<proteinExistence type="predicted"/>
<dbReference type="EMBL" id="PEUH01000023">
    <property type="protein sequence ID" value="PIV31828.1"/>
    <property type="molecule type" value="Genomic_DNA"/>
</dbReference>
<keyword evidence="1" id="KW-0472">Membrane</keyword>
<dbReference type="AlphaFoldDB" id="A0A2M7CQ82"/>